<sequence length="229" mass="25994">MKTEIIPTILVNGFKEVKEKIKAVENYVAWVQLDIMDGVFVNNETWPHSVVPGPAKRGTKFSKEIGKLKKIKAKTKLEVHLMVEKPEEEFDDWLKVADRIIIHFESRIKNRELGIRELIEKAHKKKKGIGLALNPETHYAVATPFLKDLDLVLIMTVQPGWGGQEFKDWTLGKIEALRKIWPKGDIEVDGGINNDNVAKIKKAGANLICAGTYLYKSKDIKQAIENLKK</sequence>
<keyword evidence="1" id="KW-0479">Metal-binding</keyword>
<name>A0A2M8KC90_9BACT</name>
<dbReference type="GO" id="GO:0005975">
    <property type="term" value="P:carbohydrate metabolic process"/>
    <property type="evidence" value="ECO:0007669"/>
    <property type="project" value="InterPro"/>
</dbReference>
<dbReference type="Pfam" id="PF00834">
    <property type="entry name" value="Ribul_P_3_epim"/>
    <property type="match status" value="1"/>
</dbReference>
<dbReference type="AlphaFoldDB" id="A0A2M8KC90"/>
<evidence type="ECO:0000256" key="1">
    <source>
        <dbReference type="ARBA" id="ARBA00022723"/>
    </source>
</evidence>
<organism evidence="3 4">
    <name type="scientific">Candidatus Portnoybacteria bacterium CG10_big_fil_rev_8_21_14_0_10_38_18</name>
    <dbReference type="NCBI Taxonomy" id="1974813"/>
    <lineage>
        <taxon>Bacteria</taxon>
        <taxon>Candidatus Portnoyibacteriota</taxon>
    </lineage>
</organism>
<evidence type="ECO:0000313" key="3">
    <source>
        <dbReference type="EMBL" id="PJE57542.1"/>
    </source>
</evidence>
<comment type="caution">
    <text evidence="3">The sequence shown here is derived from an EMBL/GenBank/DDBJ whole genome shotgun (WGS) entry which is preliminary data.</text>
</comment>
<reference evidence="4" key="1">
    <citation type="submission" date="2017-09" db="EMBL/GenBank/DDBJ databases">
        <title>Depth-based differentiation of microbial function through sediment-hosted aquifers and enrichment of novel symbionts in the deep terrestrial subsurface.</title>
        <authorList>
            <person name="Probst A.J."/>
            <person name="Ladd B."/>
            <person name="Jarett J.K."/>
            <person name="Geller-Mcgrath D.E."/>
            <person name="Sieber C.M.K."/>
            <person name="Emerson J.B."/>
            <person name="Anantharaman K."/>
            <person name="Thomas B.C."/>
            <person name="Malmstrom R."/>
            <person name="Stieglmeier M."/>
            <person name="Klingl A."/>
            <person name="Woyke T."/>
            <person name="Ryan C.M."/>
            <person name="Banfield J.F."/>
        </authorList>
    </citation>
    <scope>NUCLEOTIDE SEQUENCE [LARGE SCALE GENOMIC DNA]</scope>
</reference>
<dbReference type="SUPFAM" id="SSF51366">
    <property type="entry name" value="Ribulose-phoshate binding barrel"/>
    <property type="match status" value="1"/>
</dbReference>
<evidence type="ECO:0000313" key="4">
    <source>
        <dbReference type="Proteomes" id="UP000231648"/>
    </source>
</evidence>
<dbReference type="EMBL" id="PFDX01000014">
    <property type="protein sequence ID" value="PJE57542.1"/>
    <property type="molecule type" value="Genomic_DNA"/>
</dbReference>
<dbReference type="PROSITE" id="PS01086">
    <property type="entry name" value="RIBUL_P_3_EPIMER_2"/>
    <property type="match status" value="1"/>
</dbReference>
<gene>
    <name evidence="3" type="ORF">COU82_01380</name>
</gene>
<proteinExistence type="predicted"/>
<keyword evidence="2" id="KW-0413">Isomerase</keyword>
<dbReference type="PANTHER" id="PTHR11749">
    <property type="entry name" value="RIBULOSE-5-PHOSPHATE-3-EPIMERASE"/>
    <property type="match status" value="1"/>
</dbReference>
<dbReference type="GO" id="GO:0046872">
    <property type="term" value="F:metal ion binding"/>
    <property type="evidence" value="ECO:0007669"/>
    <property type="project" value="UniProtKB-KW"/>
</dbReference>
<evidence type="ECO:0008006" key="5">
    <source>
        <dbReference type="Google" id="ProtNLM"/>
    </source>
</evidence>
<dbReference type="GO" id="GO:0016857">
    <property type="term" value="F:racemase and epimerase activity, acting on carbohydrates and derivatives"/>
    <property type="evidence" value="ECO:0007669"/>
    <property type="project" value="InterPro"/>
</dbReference>
<dbReference type="InterPro" id="IPR011060">
    <property type="entry name" value="RibuloseP-bd_barrel"/>
</dbReference>
<dbReference type="InterPro" id="IPR013785">
    <property type="entry name" value="Aldolase_TIM"/>
</dbReference>
<dbReference type="CDD" id="cd00429">
    <property type="entry name" value="RPE"/>
    <property type="match status" value="1"/>
</dbReference>
<accession>A0A2M8KC90</accession>
<evidence type="ECO:0000256" key="2">
    <source>
        <dbReference type="ARBA" id="ARBA00023235"/>
    </source>
</evidence>
<dbReference type="Gene3D" id="3.20.20.70">
    <property type="entry name" value="Aldolase class I"/>
    <property type="match status" value="1"/>
</dbReference>
<protein>
    <recommendedName>
        <fullName evidence="5">Ribulose-phosphate 3-epimerase</fullName>
    </recommendedName>
</protein>
<dbReference type="NCBIfam" id="NF004076">
    <property type="entry name" value="PRK05581.1-4"/>
    <property type="match status" value="1"/>
</dbReference>
<dbReference type="Proteomes" id="UP000231648">
    <property type="component" value="Unassembled WGS sequence"/>
</dbReference>
<dbReference type="InterPro" id="IPR000056">
    <property type="entry name" value="Ribul_P_3_epim-like"/>
</dbReference>